<evidence type="ECO:0000313" key="1">
    <source>
        <dbReference type="EMBL" id="ODS24687.1"/>
    </source>
</evidence>
<reference evidence="1 2" key="1">
    <citation type="journal article" date="2016" name="Appl. Environ. Microbiol.">
        <title>Lack of Overt Genome Reduction in the Bryostatin-Producing Bryozoan Symbiont "Candidatus Endobugula sertula".</title>
        <authorList>
            <person name="Miller I.J."/>
            <person name="Vanee N."/>
            <person name="Fong S.S."/>
            <person name="Lim-Fong G.E."/>
            <person name="Kwan J.C."/>
        </authorList>
    </citation>
    <scope>NUCLEOTIDE SEQUENCE [LARGE SCALE GENOMIC DNA]</scope>
    <source>
        <strain evidence="1">AB1-4</strain>
    </source>
</reference>
<protein>
    <recommendedName>
        <fullName evidence="3">N-acetyltransferase domain-containing protein</fullName>
    </recommendedName>
</protein>
<accession>A0A1D2QSZ1</accession>
<name>A0A1D2QSZ1_9GAMM</name>
<dbReference type="EMBL" id="MDLC01000005">
    <property type="protein sequence ID" value="ODS24687.1"/>
    <property type="molecule type" value="Genomic_DNA"/>
</dbReference>
<comment type="caution">
    <text evidence="1">The sequence shown here is derived from an EMBL/GenBank/DDBJ whole genome shotgun (WGS) entry which is preliminary data.</text>
</comment>
<evidence type="ECO:0008006" key="3">
    <source>
        <dbReference type="Google" id="ProtNLM"/>
    </source>
</evidence>
<organism evidence="1 2">
    <name type="scientific">Candidatus Endobugula sertula</name>
    <name type="common">Bugula neritina bacterial symbiont</name>
    <dbReference type="NCBI Taxonomy" id="62101"/>
    <lineage>
        <taxon>Bacteria</taxon>
        <taxon>Pseudomonadati</taxon>
        <taxon>Pseudomonadota</taxon>
        <taxon>Gammaproteobacteria</taxon>
        <taxon>Cellvibrionales</taxon>
        <taxon>Cellvibrionaceae</taxon>
        <taxon>Candidatus Endobugula</taxon>
    </lineage>
</organism>
<sequence length="158" mass="17897">MHDSLRWINSADIAEVARSAREPDRVEWALMDRGGTSCLENMLEEAVTRSNVSMAAVHNDNVIALFGVVLLSDVSRTGSVWALATEEVEQSTIYRRWYRISHQLIPVLGQSFDRLENVVHVKNTKALKFIRLLGFSVSSQPVIVKGEEFFPFHMDFCS</sequence>
<evidence type="ECO:0000313" key="2">
    <source>
        <dbReference type="Proteomes" id="UP000242502"/>
    </source>
</evidence>
<gene>
    <name evidence="1" type="ORF">AB835_02095</name>
</gene>
<dbReference type="Proteomes" id="UP000242502">
    <property type="component" value="Unassembled WGS sequence"/>
</dbReference>
<proteinExistence type="predicted"/>
<dbReference type="AlphaFoldDB" id="A0A1D2QSZ1"/>